<dbReference type="Proteomes" id="UP000007303">
    <property type="component" value="Unassembled WGS sequence"/>
</dbReference>
<dbReference type="GeneTree" id="ENSGT00940000153993"/>
<evidence type="ECO:0000256" key="6">
    <source>
        <dbReference type="RuleBase" id="RU367087"/>
    </source>
</evidence>
<dbReference type="Ensembl" id="ENSTNIT00000023157.1">
    <property type="protein sequence ID" value="ENSTNIP00000022915.1"/>
    <property type="gene ID" value="ENSTNIG00000019670.1"/>
</dbReference>
<evidence type="ECO:0000259" key="7">
    <source>
        <dbReference type="PROSITE" id="PS51515"/>
    </source>
</evidence>
<dbReference type="HOGENOM" id="CLU_2352991_0_0_1"/>
<dbReference type="GO" id="GO:0032259">
    <property type="term" value="P:methylation"/>
    <property type="evidence" value="ECO:0007669"/>
    <property type="project" value="UniProtKB-KW"/>
</dbReference>
<dbReference type="GO" id="GO:0008173">
    <property type="term" value="F:RNA methyltransferase activity"/>
    <property type="evidence" value="ECO:0007669"/>
    <property type="project" value="UniProtKB-UniRule"/>
</dbReference>
<dbReference type="GO" id="GO:0040031">
    <property type="term" value="P:snRNA modification"/>
    <property type="evidence" value="ECO:0007669"/>
    <property type="project" value="TreeGrafter"/>
</dbReference>
<proteinExistence type="inferred from homology"/>
<evidence type="ECO:0000256" key="5">
    <source>
        <dbReference type="PROSITE-ProRule" id="PRU00848"/>
    </source>
</evidence>
<dbReference type="STRING" id="99883.ENSTNIP00000022915"/>
<dbReference type="OMA" id="RFQEPEY"/>
<reference evidence="8" key="2">
    <citation type="submission" date="2025-08" db="UniProtKB">
        <authorList>
            <consortium name="Ensembl"/>
        </authorList>
    </citation>
    <scope>IDENTIFICATION</scope>
</reference>
<evidence type="ECO:0000256" key="3">
    <source>
        <dbReference type="ARBA" id="ARBA00022679"/>
    </source>
</evidence>
<dbReference type="InParanoid" id="H3DQW6"/>
<keyword evidence="4 5" id="KW-0949">S-adenosyl-L-methionine</keyword>
<dbReference type="GO" id="GO:0008171">
    <property type="term" value="F:O-methyltransferase activity"/>
    <property type="evidence" value="ECO:0007669"/>
    <property type="project" value="UniProtKB-UniRule"/>
</dbReference>
<evidence type="ECO:0000256" key="2">
    <source>
        <dbReference type="ARBA" id="ARBA00022603"/>
    </source>
</evidence>
<dbReference type="InterPro" id="IPR010675">
    <property type="entry name" value="Bin3_C"/>
</dbReference>
<reference evidence="9" key="1">
    <citation type="journal article" date="2004" name="Nature">
        <title>Genome duplication in the teleost fish Tetraodon nigroviridis reveals the early vertebrate proto-karyotype.</title>
        <authorList>
            <person name="Jaillon O."/>
            <person name="Aury J.-M."/>
            <person name="Brunet F."/>
            <person name="Petit J.-L."/>
            <person name="Stange-Thomann N."/>
            <person name="Mauceli E."/>
            <person name="Bouneau L."/>
            <person name="Fischer C."/>
            <person name="Ozouf-Costaz C."/>
            <person name="Bernot A."/>
            <person name="Nicaud S."/>
            <person name="Jaffe D."/>
            <person name="Fisher S."/>
            <person name="Lutfalla G."/>
            <person name="Dossat C."/>
            <person name="Segurens B."/>
            <person name="Dasilva C."/>
            <person name="Salanoubat M."/>
            <person name="Levy M."/>
            <person name="Boudet N."/>
            <person name="Castellano S."/>
            <person name="Anthouard V."/>
            <person name="Jubin C."/>
            <person name="Castelli V."/>
            <person name="Katinka M."/>
            <person name="Vacherie B."/>
            <person name="Biemont C."/>
            <person name="Skalli Z."/>
            <person name="Cattolico L."/>
            <person name="Poulain J."/>
            <person name="De Berardinis V."/>
            <person name="Cruaud C."/>
            <person name="Duprat S."/>
            <person name="Brottier P."/>
            <person name="Coutanceau J.-P."/>
            <person name="Gouzy J."/>
            <person name="Parra G."/>
            <person name="Lardier G."/>
            <person name="Chapple C."/>
            <person name="McKernan K.J."/>
            <person name="McEwan P."/>
            <person name="Bosak S."/>
            <person name="Kellis M."/>
            <person name="Volff J.-N."/>
            <person name="Guigo R."/>
            <person name="Zody M.C."/>
            <person name="Mesirov J."/>
            <person name="Lindblad-Toh K."/>
            <person name="Birren B."/>
            <person name="Nusbaum C."/>
            <person name="Kahn D."/>
            <person name="Robinson-Rechavi M."/>
            <person name="Laudet V."/>
            <person name="Schachter V."/>
            <person name="Quetier F."/>
            <person name="Saurin W."/>
            <person name="Scarpelli C."/>
            <person name="Wincker P."/>
            <person name="Lander E.S."/>
            <person name="Weissenbach J."/>
            <person name="Roest Crollius H."/>
        </authorList>
    </citation>
    <scope>NUCLEOTIDE SEQUENCE [LARGE SCALE GENOMIC DNA]</scope>
</reference>
<evidence type="ECO:0000256" key="1">
    <source>
        <dbReference type="ARBA" id="ARBA00008361"/>
    </source>
</evidence>
<keyword evidence="2 6" id="KW-0489">Methyltransferase</keyword>
<comment type="similarity">
    <text evidence="1 6">Belongs to the methyltransferase superfamily.</text>
</comment>
<dbReference type="PANTHER" id="PTHR12315:SF0">
    <property type="entry name" value="7SK SNRNA METHYLPHOSPHATE CAPPING ENZYME"/>
    <property type="match status" value="1"/>
</dbReference>
<evidence type="ECO:0000313" key="8">
    <source>
        <dbReference type="Ensembl" id="ENSTNIP00000022915.1"/>
    </source>
</evidence>
<dbReference type="PROSITE" id="PS51515">
    <property type="entry name" value="BIN3_SAM"/>
    <property type="match status" value="1"/>
</dbReference>
<evidence type="ECO:0000256" key="4">
    <source>
        <dbReference type="ARBA" id="ARBA00022691"/>
    </source>
</evidence>
<dbReference type="EC" id="2.1.1.-" evidence="6"/>
<protein>
    <recommendedName>
        <fullName evidence="6">RNA methyltransferase</fullName>
        <ecNumber evidence="6">2.1.1.-</ecNumber>
    </recommendedName>
</protein>
<dbReference type="InterPro" id="IPR039772">
    <property type="entry name" value="Bin3-like"/>
</dbReference>
<feature type="domain" description="Bin3-type SAM" evidence="7">
    <location>
        <begin position="1"/>
        <end position="105"/>
    </location>
</feature>
<dbReference type="GO" id="GO:0017069">
    <property type="term" value="F:snRNA binding"/>
    <property type="evidence" value="ECO:0007669"/>
    <property type="project" value="TreeGrafter"/>
</dbReference>
<keyword evidence="9" id="KW-1185">Reference proteome</keyword>
<dbReference type="InterPro" id="IPR024160">
    <property type="entry name" value="BIN3_SAM-bd_dom"/>
</dbReference>
<reference evidence="8" key="3">
    <citation type="submission" date="2025-09" db="UniProtKB">
        <authorList>
            <consortium name="Ensembl"/>
        </authorList>
    </citation>
    <scope>IDENTIFICATION</scope>
</reference>
<dbReference type="Gene3D" id="3.40.50.150">
    <property type="entry name" value="Vaccinia Virus protein VP39"/>
    <property type="match status" value="1"/>
</dbReference>
<dbReference type="Pfam" id="PF06859">
    <property type="entry name" value="Bin3"/>
    <property type="match status" value="1"/>
</dbReference>
<dbReference type="AlphaFoldDB" id="H3DQW6"/>
<evidence type="ECO:0000313" key="9">
    <source>
        <dbReference type="Proteomes" id="UP000007303"/>
    </source>
</evidence>
<accession>H3DQW6</accession>
<dbReference type="InterPro" id="IPR029063">
    <property type="entry name" value="SAM-dependent_MTases_sf"/>
</dbReference>
<keyword evidence="3 6" id="KW-0808">Transferase</keyword>
<dbReference type="PANTHER" id="PTHR12315">
    <property type="entry name" value="BICOID-INTERACTING PROTEIN RELATED"/>
    <property type="match status" value="1"/>
</dbReference>
<organism evidence="8 9">
    <name type="scientific">Tetraodon nigroviridis</name>
    <name type="common">Spotted green pufferfish</name>
    <name type="synonym">Chelonodon nigroviridis</name>
    <dbReference type="NCBI Taxonomy" id="99883"/>
    <lineage>
        <taxon>Eukaryota</taxon>
        <taxon>Metazoa</taxon>
        <taxon>Chordata</taxon>
        <taxon>Craniata</taxon>
        <taxon>Vertebrata</taxon>
        <taxon>Euteleostomi</taxon>
        <taxon>Actinopterygii</taxon>
        <taxon>Neopterygii</taxon>
        <taxon>Teleostei</taxon>
        <taxon>Neoteleostei</taxon>
        <taxon>Acanthomorphata</taxon>
        <taxon>Eupercaria</taxon>
        <taxon>Tetraodontiformes</taxon>
        <taxon>Tetradontoidea</taxon>
        <taxon>Tetraodontidae</taxon>
        <taxon>Tetraodon</taxon>
    </lineage>
</organism>
<sequence length="108" mass="12527">LDQVLHLQAGDAGVVRLFSRVYQSLTPGGLFILQAQPWSRYNRSKRASETTFRHFRKVRLKPDQFTSYLTESVGFSSYRLLTHTGRKPARTGKQRPVYLFYKGPAHRK</sequence>
<name>H3DQW6_TETNG</name>